<dbReference type="Proteomes" id="UP000219329">
    <property type="component" value="Unassembled WGS sequence"/>
</dbReference>
<feature type="active site" description="Proton donor" evidence="15">
    <location>
        <position position="3"/>
    </location>
</feature>
<dbReference type="InterPro" id="IPR020629">
    <property type="entry name" value="FPG_Glyclase"/>
</dbReference>
<dbReference type="Gene3D" id="3.20.190.10">
    <property type="entry name" value="MutM-like, N-terminal"/>
    <property type="match status" value="1"/>
</dbReference>
<dbReference type="SUPFAM" id="SSF81624">
    <property type="entry name" value="N-terminal domain of MutM-like DNA repair proteins"/>
    <property type="match status" value="1"/>
</dbReference>
<comment type="catalytic activity">
    <reaction evidence="14 15">
        <text>2'-deoxyribonucleotide-(2'-deoxyribose 5'-phosphate)-2'-deoxyribonucleotide-DNA = a 3'-end 2'-deoxyribonucleotide-(2,3-dehydro-2,3-deoxyribose 5'-phosphate)-DNA + a 5'-end 5'-phospho-2'-deoxyribonucleoside-DNA + H(+)</text>
        <dbReference type="Rhea" id="RHEA:66592"/>
        <dbReference type="Rhea" id="RHEA-COMP:13180"/>
        <dbReference type="Rhea" id="RHEA-COMP:16897"/>
        <dbReference type="Rhea" id="RHEA-COMP:17067"/>
        <dbReference type="ChEBI" id="CHEBI:15378"/>
        <dbReference type="ChEBI" id="CHEBI:136412"/>
        <dbReference type="ChEBI" id="CHEBI:157695"/>
        <dbReference type="ChEBI" id="CHEBI:167181"/>
        <dbReference type="EC" id="4.2.99.18"/>
    </reaction>
</comment>
<evidence type="ECO:0000256" key="9">
    <source>
        <dbReference type="ARBA" id="ARBA00023125"/>
    </source>
</evidence>
<dbReference type="PANTHER" id="PTHR22993">
    <property type="entry name" value="FORMAMIDOPYRIMIDINE-DNA GLYCOSYLASE"/>
    <property type="match status" value="1"/>
</dbReference>
<evidence type="ECO:0000256" key="4">
    <source>
        <dbReference type="ARBA" id="ARBA00022723"/>
    </source>
</evidence>
<dbReference type="Gene3D" id="1.10.8.50">
    <property type="match status" value="1"/>
</dbReference>
<evidence type="ECO:0000313" key="18">
    <source>
        <dbReference type="EMBL" id="PDH34542.1"/>
    </source>
</evidence>
<evidence type="ECO:0000256" key="2">
    <source>
        <dbReference type="ARBA" id="ARBA00009409"/>
    </source>
</evidence>
<evidence type="ECO:0000313" key="19">
    <source>
        <dbReference type="Proteomes" id="UP000219329"/>
    </source>
</evidence>
<evidence type="ECO:0000256" key="10">
    <source>
        <dbReference type="ARBA" id="ARBA00023204"/>
    </source>
</evidence>
<evidence type="ECO:0000256" key="3">
    <source>
        <dbReference type="ARBA" id="ARBA00011245"/>
    </source>
</evidence>
<dbReference type="InterPro" id="IPR035937">
    <property type="entry name" value="FPG_N"/>
</dbReference>
<dbReference type="FunFam" id="3.20.190.10:FF:000001">
    <property type="entry name" value="Formamidopyrimidine-DNA glycosylase"/>
    <property type="match status" value="1"/>
</dbReference>
<dbReference type="EC" id="4.2.99.18" evidence="15"/>
<dbReference type="CDD" id="cd08966">
    <property type="entry name" value="EcFpg-like_N"/>
    <property type="match status" value="1"/>
</dbReference>
<keyword evidence="7 15" id="KW-0378">Hydrolase</keyword>
<dbReference type="SMART" id="SM01232">
    <property type="entry name" value="H2TH"/>
    <property type="match status" value="1"/>
</dbReference>
<keyword evidence="5 15" id="KW-0227">DNA damage</keyword>
<dbReference type="InterPro" id="IPR010663">
    <property type="entry name" value="Znf_FPG/IleRS"/>
</dbReference>
<feature type="binding site" evidence="15">
    <location>
        <position position="91"/>
    </location>
    <ligand>
        <name>DNA</name>
        <dbReference type="ChEBI" id="CHEBI:16991"/>
    </ligand>
</feature>
<dbReference type="GO" id="GO:0140078">
    <property type="term" value="F:class I DNA-(apurinic or apyrimidinic site) endonuclease activity"/>
    <property type="evidence" value="ECO:0007669"/>
    <property type="project" value="UniProtKB-EC"/>
</dbReference>
<dbReference type="PANTHER" id="PTHR22993:SF9">
    <property type="entry name" value="FORMAMIDOPYRIMIDINE-DNA GLYCOSYLASE"/>
    <property type="match status" value="1"/>
</dbReference>
<evidence type="ECO:0000259" key="16">
    <source>
        <dbReference type="PROSITE" id="PS51066"/>
    </source>
</evidence>
<evidence type="ECO:0000256" key="11">
    <source>
        <dbReference type="ARBA" id="ARBA00023239"/>
    </source>
</evidence>
<comment type="similarity">
    <text evidence="2 15">Belongs to the FPG family.</text>
</comment>
<evidence type="ECO:0000256" key="14">
    <source>
        <dbReference type="ARBA" id="ARBA00044632"/>
    </source>
</evidence>
<evidence type="ECO:0000256" key="1">
    <source>
        <dbReference type="ARBA" id="ARBA00001668"/>
    </source>
</evidence>
<dbReference type="Pfam" id="PF06827">
    <property type="entry name" value="zf-FPG_IleRS"/>
    <property type="match status" value="1"/>
</dbReference>
<dbReference type="GO" id="GO:0034039">
    <property type="term" value="F:8-oxo-7,8-dihydroguanine DNA N-glycosylase activity"/>
    <property type="evidence" value="ECO:0007669"/>
    <property type="project" value="TreeGrafter"/>
</dbReference>
<comment type="subunit">
    <text evidence="3 15">Monomer.</text>
</comment>
<dbReference type="PROSITE" id="PS01242">
    <property type="entry name" value="ZF_FPG_1"/>
    <property type="match status" value="1"/>
</dbReference>
<comment type="cofactor">
    <cofactor evidence="15">
        <name>Zn(2+)</name>
        <dbReference type="ChEBI" id="CHEBI:29105"/>
    </cofactor>
    <text evidence="15">Binds 1 zinc ion per subunit.</text>
</comment>
<evidence type="ECO:0000256" key="13">
    <source>
        <dbReference type="ARBA" id="ARBA00023295"/>
    </source>
</evidence>
<evidence type="ECO:0000256" key="12">
    <source>
        <dbReference type="ARBA" id="ARBA00023268"/>
    </source>
</evidence>
<dbReference type="SMART" id="SM00898">
    <property type="entry name" value="Fapy_DNA_glyco"/>
    <property type="match status" value="1"/>
</dbReference>
<accession>A0A2A5WDQ5</accession>
<evidence type="ECO:0000256" key="15">
    <source>
        <dbReference type="HAMAP-Rule" id="MF_00103"/>
    </source>
</evidence>
<dbReference type="InterPro" id="IPR000214">
    <property type="entry name" value="Znf_DNA_glyclase/AP_lyase"/>
</dbReference>
<dbReference type="FunFam" id="1.10.8.50:FF:000003">
    <property type="entry name" value="Formamidopyrimidine-DNA glycosylase"/>
    <property type="match status" value="1"/>
</dbReference>
<keyword evidence="6 15" id="KW-0863">Zinc-finger</keyword>
<evidence type="ECO:0000256" key="8">
    <source>
        <dbReference type="ARBA" id="ARBA00022833"/>
    </source>
</evidence>
<dbReference type="EC" id="3.2.2.23" evidence="15"/>
<dbReference type="Pfam" id="PF01149">
    <property type="entry name" value="Fapy_DNA_glyco"/>
    <property type="match status" value="1"/>
</dbReference>
<feature type="binding site" evidence="15">
    <location>
        <position position="110"/>
    </location>
    <ligand>
        <name>DNA</name>
        <dbReference type="ChEBI" id="CHEBI:16991"/>
    </ligand>
</feature>
<dbReference type="InterPro" id="IPR015887">
    <property type="entry name" value="DNA_glyclase_Znf_dom_DNA_BS"/>
</dbReference>
<dbReference type="NCBIfam" id="TIGR00577">
    <property type="entry name" value="fpg"/>
    <property type="match status" value="1"/>
</dbReference>
<keyword evidence="9 15" id="KW-0238">DNA-binding</keyword>
<comment type="caution">
    <text evidence="18">The sequence shown here is derived from an EMBL/GenBank/DDBJ whole genome shotgun (WGS) entry which is preliminary data.</text>
</comment>
<keyword evidence="13 15" id="KW-0326">Glycosidase</keyword>
<dbReference type="PROSITE" id="PS51066">
    <property type="entry name" value="ZF_FPG_2"/>
    <property type="match status" value="1"/>
</dbReference>
<gene>
    <name evidence="15" type="primary">mutM</name>
    <name evidence="15" type="synonym">fpg</name>
    <name evidence="18" type="ORF">CNF02_04065</name>
</gene>
<keyword evidence="11 15" id="KW-0456">Lyase</keyword>
<dbReference type="SUPFAM" id="SSF46946">
    <property type="entry name" value="S13-like H2TH domain"/>
    <property type="match status" value="1"/>
</dbReference>
<sequence length="271" mass="30470">MPELPEVETTKRGISPHIENRRVKEIIVRQKKLRWEVPNNLNRDLVGKIIFTVKRRGKYLLLASDNGTLIIHLGMSGRLRIVNKDLIAEKHDHVDVVLENGKALRFTDPRRFGCVLWEASDIDSHPLLKNLGTEPLHDEFESDYLFKASRGRSIAIKTFIMDSKIVVGVGNIYANESLFLAGINPKRPAGKISKAKYDKLVPSIKKILREAIAVGGTTLRDFTNSSGEPGYFKQSLNVYGRGGENCIRCGNGLKEIRLGQRSTVYCTQCQN</sequence>
<dbReference type="GO" id="GO:0006284">
    <property type="term" value="P:base-excision repair"/>
    <property type="evidence" value="ECO:0007669"/>
    <property type="project" value="InterPro"/>
</dbReference>
<dbReference type="Pfam" id="PF06831">
    <property type="entry name" value="H2TH"/>
    <property type="match status" value="1"/>
</dbReference>
<dbReference type="GO" id="GO:0003684">
    <property type="term" value="F:damaged DNA binding"/>
    <property type="evidence" value="ECO:0007669"/>
    <property type="project" value="InterPro"/>
</dbReference>
<reference evidence="18 19" key="1">
    <citation type="submission" date="2017-08" db="EMBL/GenBank/DDBJ databases">
        <title>Fine stratification of microbial communities through a metagenomic profile of the photic zone.</title>
        <authorList>
            <person name="Haro-Moreno J.M."/>
            <person name="Lopez-Perez M."/>
            <person name="De La Torre J."/>
            <person name="Picazo A."/>
            <person name="Camacho A."/>
            <person name="Rodriguez-Valera F."/>
        </authorList>
    </citation>
    <scope>NUCLEOTIDE SEQUENCE [LARGE SCALE GENOMIC DNA]</scope>
    <source>
        <strain evidence="18">MED-G28</strain>
    </source>
</reference>
<keyword evidence="8 15" id="KW-0862">Zinc</keyword>
<dbReference type="InterPro" id="IPR010979">
    <property type="entry name" value="Ribosomal_uS13-like_H2TH"/>
</dbReference>
<dbReference type="InterPro" id="IPR012319">
    <property type="entry name" value="FPG_cat"/>
</dbReference>
<dbReference type="EMBL" id="NTJZ01000003">
    <property type="protein sequence ID" value="PDH34542.1"/>
    <property type="molecule type" value="Genomic_DNA"/>
</dbReference>
<evidence type="ECO:0000259" key="17">
    <source>
        <dbReference type="PROSITE" id="PS51068"/>
    </source>
</evidence>
<feature type="active site" description="Proton donor; for delta-elimination activity" evidence="15">
    <location>
        <position position="261"/>
    </location>
</feature>
<feature type="active site" description="Proton donor; for beta-elimination activity" evidence="15">
    <location>
        <position position="58"/>
    </location>
</feature>
<name>A0A2A5WDQ5_9GAMM</name>
<keyword evidence="4 15" id="KW-0479">Metal-binding</keyword>
<dbReference type="NCBIfam" id="NF002211">
    <property type="entry name" value="PRK01103.1"/>
    <property type="match status" value="1"/>
</dbReference>
<organism evidence="18 19">
    <name type="scientific">OM182 bacterium MED-G28</name>
    <dbReference type="NCBI Taxonomy" id="1986256"/>
    <lineage>
        <taxon>Bacteria</taxon>
        <taxon>Pseudomonadati</taxon>
        <taxon>Pseudomonadota</taxon>
        <taxon>Gammaproteobacteria</taxon>
        <taxon>OMG group</taxon>
        <taxon>OM182 clade</taxon>
    </lineage>
</organism>
<dbReference type="InterPro" id="IPR015886">
    <property type="entry name" value="H2TH_FPG"/>
</dbReference>
<dbReference type="AlphaFoldDB" id="A0A2A5WDQ5"/>
<comment type="catalytic activity">
    <reaction evidence="1 15">
        <text>Hydrolysis of DNA containing ring-opened 7-methylguanine residues, releasing 2,6-diamino-4-hydroxy-5-(N-methyl)formamidopyrimidine.</text>
        <dbReference type="EC" id="3.2.2.23"/>
    </reaction>
</comment>
<dbReference type="SUPFAM" id="SSF57716">
    <property type="entry name" value="Glucocorticoid receptor-like (DNA-binding domain)"/>
    <property type="match status" value="1"/>
</dbReference>
<evidence type="ECO:0000256" key="7">
    <source>
        <dbReference type="ARBA" id="ARBA00022801"/>
    </source>
</evidence>
<feature type="domain" description="FPG-type" evidence="16">
    <location>
        <begin position="237"/>
        <end position="271"/>
    </location>
</feature>
<comment type="function">
    <text evidence="15">Involved in base excision repair of DNA damaged by oxidation or by mutagenic agents. Acts as DNA glycosylase that recognizes and removes damaged bases. Has a preference for oxidized purines, such as 7,8-dihydro-8-oxoguanine (8-oxoG). Has AP (apurinic/apyrimidinic) lyase activity and introduces nicks in the DNA strand. Cleaves the DNA backbone by beta-delta elimination to generate a single-strand break at the site of the removed base with both 3'- and 5'-phosphates.</text>
</comment>
<keyword evidence="10 15" id="KW-0234">DNA repair</keyword>
<feature type="binding site" evidence="15">
    <location>
        <position position="152"/>
    </location>
    <ligand>
        <name>DNA</name>
        <dbReference type="ChEBI" id="CHEBI:16991"/>
    </ligand>
</feature>
<proteinExistence type="inferred from homology"/>
<dbReference type="HAMAP" id="MF_00103">
    <property type="entry name" value="Fapy_DNA_glycosyl"/>
    <property type="match status" value="1"/>
</dbReference>
<feature type="active site" description="Schiff-base intermediate with DNA" evidence="15">
    <location>
        <position position="2"/>
    </location>
</feature>
<feature type="domain" description="Formamidopyrimidine-DNA glycosylase catalytic" evidence="17">
    <location>
        <begin position="2"/>
        <end position="113"/>
    </location>
</feature>
<evidence type="ECO:0000256" key="6">
    <source>
        <dbReference type="ARBA" id="ARBA00022771"/>
    </source>
</evidence>
<protein>
    <recommendedName>
        <fullName evidence="15">Formamidopyrimidine-DNA glycosylase</fullName>
        <shortName evidence="15">Fapy-DNA glycosylase</shortName>
        <ecNumber evidence="15">3.2.2.23</ecNumber>
    </recommendedName>
    <alternativeName>
        <fullName evidence="15">DNA-(apurinic or apyrimidinic site) lyase MutM</fullName>
        <shortName evidence="15">AP lyase MutM</shortName>
        <ecNumber evidence="15">4.2.99.18</ecNumber>
    </alternativeName>
</protein>
<keyword evidence="12 15" id="KW-0511">Multifunctional enzyme</keyword>
<dbReference type="PROSITE" id="PS51068">
    <property type="entry name" value="FPG_CAT"/>
    <property type="match status" value="1"/>
</dbReference>
<dbReference type="GO" id="GO:0008270">
    <property type="term" value="F:zinc ion binding"/>
    <property type="evidence" value="ECO:0007669"/>
    <property type="project" value="UniProtKB-UniRule"/>
</dbReference>
<evidence type="ECO:0000256" key="5">
    <source>
        <dbReference type="ARBA" id="ARBA00022763"/>
    </source>
</evidence>